<dbReference type="InterPro" id="IPR042099">
    <property type="entry name" value="ANL_N_sf"/>
</dbReference>
<accession>A0AAE1QZL5</accession>
<dbReference type="Pfam" id="PF00501">
    <property type="entry name" value="AMP-binding"/>
    <property type="match status" value="1"/>
</dbReference>
<dbReference type="AlphaFoldDB" id="A0AAE1QZL5"/>
<dbReference type="EMBL" id="JAVYJV010000021">
    <property type="protein sequence ID" value="KAK4342433.1"/>
    <property type="molecule type" value="Genomic_DNA"/>
</dbReference>
<organism evidence="4 5">
    <name type="scientific">Anisodus tanguticus</name>
    <dbReference type="NCBI Taxonomy" id="243964"/>
    <lineage>
        <taxon>Eukaryota</taxon>
        <taxon>Viridiplantae</taxon>
        <taxon>Streptophyta</taxon>
        <taxon>Embryophyta</taxon>
        <taxon>Tracheophyta</taxon>
        <taxon>Spermatophyta</taxon>
        <taxon>Magnoliopsida</taxon>
        <taxon>eudicotyledons</taxon>
        <taxon>Gunneridae</taxon>
        <taxon>Pentapetalae</taxon>
        <taxon>asterids</taxon>
        <taxon>lamiids</taxon>
        <taxon>Solanales</taxon>
        <taxon>Solanaceae</taxon>
        <taxon>Solanoideae</taxon>
        <taxon>Hyoscyameae</taxon>
        <taxon>Anisodus</taxon>
    </lineage>
</organism>
<dbReference type="PANTHER" id="PTHR43859:SF21">
    <property type="entry name" value="ACYL-ACTIVATING ENZYME 2-RELATED"/>
    <property type="match status" value="1"/>
</dbReference>
<dbReference type="SUPFAM" id="SSF56801">
    <property type="entry name" value="Acetyl-CoA synthetase-like"/>
    <property type="match status" value="1"/>
</dbReference>
<sequence length="130" mass="14542">MNELLNSPPSCVAWAPKSTAQVIEEFNLSNDKSCAYRKKKSIHPRLKRKSKHVATLAPNVPAMQELYFAVPMAEAVLCTLNIRLDSSIVADLLKHSEANIIFVDQQLLQIAQGALKEKQTHNFSIQDRVS</sequence>
<reference evidence="4" key="1">
    <citation type="submission" date="2023-12" db="EMBL/GenBank/DDBJ databases">
        <title>Genome assembly of Anisodus tanguticus.</title>
        <authorList>
            <person name="Wang Y.-J."/>
        </authorList>
    </citation>
    <scope>NUCLEOTIDE SEQUENCE</scope>
    <source>
        <strain evidence="4">KB-2021</strain>
        <tissue evidence="4">Leaf</tissue>
    </source>
</reference>
<dbReference type="PANTHER" id="PTHR43859">
    <property type="entry name" value="ACYL-ACTIVATING ENZYME"/>
    <property type="match status" value="1"/>
</dbReference>
<name>A0AAE1QZL5_9SOLA</name>
<dbReference type="GO" id="GO:0016874">
    <property type="term" value="F:ligase activity"/>
    <property type="evidence" value="ECO:0007669"/>
    <property type="project" value="UniProtKB-KW"/>
</dbReference>
<keyword evidence="2" id="KW-0436">Ligase</keyword>
<keyword evidence="5" id="KW-1185">Reference proteome</keyword>
<feature type="domain" description="AMP-dependent synthetase/ligase" evidence="3">
    <location>
        <begin position="48"/>
        <end position="116"/>
    </location>
</feature>
<evidence type="ECO:0000259" key="3">
    <source>
        <dbReference type="Pfam" id="PF00501"/>
    </source>
</evidence>
<evidence type="ECO:0000256" key="1">
    <source>
        <dbReference type="ARBA" id="ARBA00006432"/>
    </source>
</evidence>
<evidence type="ECO:0000313" key="4">
    <source>
        <dbReference type="EMBL" id="KAK4342433.1"/>
    </source>
</evidence>
<dbReference type="Proteomes" id="UP001291623">
    <property type="component" value="Unassembled WGS sequence"/>
</dbReference>
<gene>
    <name evidence="4" type="ORF">RND71_038249</name>
</gene>
<dbReference type="Gene3D" id="3.40.50.12780">
    <property type="entry name" value="N-terminal domain of ligase-like"/>
    <property type="match status" value="1"/>
</dbReference>
<protein>
    <recommendedName>
        <fullName evidence="3">AMP-dependent synthetase/ligase domain-containing protein</fullName>
    </recommendedName>
</protein>
<comment type="caution">
    <text evidence="4">The sequence shown here is derived from an EMBL/GenBank/DDBJ whole genome shotgun (WGS) entry which is preliminary data.</text>
</comment>
<dbReference type="InterPro" id="IPR000873">
    <property type="entry name" value="AMP-dep_synth/lig_dom"/>
</dbReference>
<evidence type="ECO:0000256" key="2">
    <source>
        <dbReference type="ARBA" id="ARBA00022598"/>
    </source>
</evidence>
<proteinExistence type="inferred from homology"/>
<comment type="similarity">
    <text evidence="1">Belongs to the ATP-dependent AMP-binding enzyme family.</text>
</comment>
<evidence type="ECO:0000313" key="5">
    <source>
        <dbReference type="Proteomes" id="UP001291623"/>
    </source>
</evidence>